<feature type="chain" id="PRO_5017249513" evidence="1">
    <location>
        <begin position="22"/>
        <end position="134"/>
    </location>
</feature>
<proteinExistence type="predicted"/>
<dbReference type="EMBL" id="UIHC01000041">
    <property type="protein sequence ID" value="SUZ33213.1"/>
    <property type="molecule type" value="Genomic_DNA"/>
</dbReference>
<evidence type="ECO:0000256" key="1">
    <source>
        <dbReference type="SAM" id="SignalP"/>
    </source>
</evidence>
<keyword evidence="3" id="KW-1185">Reference proteome</keyword>
<organism evidence="2 3">
    <name type="scientific">Roseinatronobacter ekhonensis</name>
    <dbReference type="NCBI Taxonomy" id="254356"/>
    <lineage>
        <taxon>Bacteria</taxon>
        <taxon>Pseudomonadati</taxon>
        <taxon>Pseudomonadota</taxon>
        <taxon>Alphaproteobacteria</taxon>
        <taxon>Rhodobacterales</taxon>
        <taxon>Paracoccaceae</taxon>
        <taxon>Roseinatronobacter</taxon>
    </lineage>
</organism>
<dbReference type="AlphaFoldDB" id="A0A3B0MC29"/>
<reference evidence="3" key="1">
    <citation type="submission" date="2018-08" db="EMBL/GenBank/DDBJ databases">
        <authorList>
            <person name="Rodrigo-Torres L."/>
            <person name="Arahal R. D."/>
            <person name="Lucena T."/>
        </authorList>
    </citation>
    <scope>NUCLEOTIDE SEQUENCE [LARGE SCALE GENOMIC DNA]</scope>
    <source>
        <strain evidence="3">CECT 7235</strain>
    </source>
</reference>
<dbReference type="Proteomes" id="UP000272908">
    <property type="component" value="Unassembled WGS sequence"/>
</dbReference>
<name>A0A3B0MC29_9RHOB</name>
<keyword evidence="1" id="KW-0732">Signal</keyword>
<evidence type="ECO:0000313" key="3">
    <source>
        <dbReference type="Proteomes" id="UP000272908"/>
    </source>
</evidence>
<accession>A0A3B0MC29</accession>
<protein>
    <submittedName>
        <fullName evidence="2">Uncharacterized protein</fullName>
    </submittedName>
</protein>
<sequence>MTPRRSALALIVLAAALPASAQTQLPFTPGDGPFSWESYDAFAAEHEYAGQEVTLASPWLGPDAEAAAAVLGYFERATGATVQVNGSDAFEQQIMIDVEAGSPPNLAVFPQPGLMWTLHAGDSLSIWARTQRIG</sequence>
<feature type="signal peptide" evidence="1">
    <location>
        <begin position="1"/>
        <end position="21"/>
    </location>
</feature>
<dbReference type="SUPFAM" id="SSF53850">
    <property type="entry name" value="Periplasmic binding protein-like II"/>
    <property type="match status" value="1"/>
</dbReference>
<evidence type="ECO:0000313" key="2">
    <source>
        <dbReference type="EMBL" id="SUZ33213.1"/>
    </source>
</evidence>
<gene>
    <name evidence="2" type="ORF">ROE7235_02982</name>
</gene>